<reference evidence="2" key="1">
    <citation type="journal article" date="2017" name="Nat. Ecol. Evol.">
        <title>Genome expansion and lineage-specific genetic innovations in the forest pathogenic fungi Armillaria.</title>
        <authorList>
            <person name="Sipos G."/>
            <person name="Prasanna A.N."/>
            <person name="Walter M.C."/>
            <person name="O'Connor E."/>
            <person name="Balint B."/>
            <person name="Krizsan K."/>
            <person name="Kiss B."/>
            <person name="Hess J."/>
            <person name="Varga T."/>
            <person name="Slot J."/>
            <person name="Riley R."/>
            <person name="Boka B."/>
            <person name="Rigling D."/>
            <person name="Barry K."/>
            <person name="Lee J."/>
            <person name="Mihaltcheva S."/>
            <person name="LaButti K."/>
            <person name="Lipzen A."/>
            <person name="Waldron R."/>
            <person name="Moloney N.M."/>
            <person name="Sperisen C."/>
            <person name="Kredics L."/>
            <person name="Vagvoelgyi C."/>
            <person name="Patrignani A."/>
            <person name="Fitzpatrick D."/>
            <person name="Nagy I."/>
            <person name="Doyle S."/>
            <person name="Anderson J.B."/>
            <person name="Grigoriev I.V."/>
            <person name="Gueldener U."/>
            <person name="Muensterkoetter M."/>
            <person name="Nagy L.G."/>
        </authorList>
    </citation>
    <scope>NUCLEOTIDE SEQUENCE [LARGE SCALE GENOMIC DNA]</scope>
    <source>
        <strain evidence="2">Ar21-2</strain>
    </source>
</reference>
<organism evidence="1 2">
    <name type="scientific">Armillaria gallica</name>
    <name type="common">Bulbous honey fungus</name>
    <name type="synonym">Armillaria bulbosa</name>
    <dbReference type="NCBI Taxonomy" id="47427"/>
    <lineage>
        <taxon>Eukaryota</taxon>
        <taxon>Fungi</taxon>
        <taxon>Dikarya</taxon>
        <taxon>Basidiomycota</taxon>
        <taxon>Agaricomycotina</taxon>
        <taxon>Agaricomycetes</taxon>
        <taxon>Agaricomycetidae</taxon>
        <taxon>Agaricales</taxon>
        <taxon>Marasmiineae</taxon>
        <taxon>Physalacriaceae</taxon>
        <taxon>Armillaria</taxon>
    </lineage>
</organism>
<dbReference type="OrthoDB" id="3047264at2759"/>
<name>A0A2H3CPB2_ARMGA</name>
<dbReference type="AlphaFoldDB" id="A0A2H3CPB2"/>
<dbReference type="EMBL" id="KZ293695">
    <property type="protein sequence ID" value="PBK84865.1"/>
    <property type="molecule type" value="Genomic_DNA"/>
</dbReference>
<accession>A0A2H3CPB2</accession>
<sequence>MPANYQQCAIKLTVLFIRAYIILVPSLHADLNKTLGRTQLAKDVPAPIVTGIISFKAPPLPKEVAEDLLYENKNRLVRTVINASRAI</sequence>
<dbReference type="InParanoid" id="A0A2H3CPB2"/>
<protein>
    <submittedName>
        <fullName evidence="1">Uncharacterized protein</fullName>
    </submittedName>
</protein>
<proteinExistence type="predicted"/>
<gene>
    <name evidence="1" type="ORF">ARMGADRAFT_1088025</name>
</gene>
<evidence type="ECO:0000313" key="1">
    <source>
        <dbReference type="EMBL" id="PBK84865.1"/>
    </source>
</evidence>
<dbReference type="Proteomes" id="UP000217790">
    <property type="component" value="Unassembled WGS sequence"/>
</dbReference>
<evidence type="ECO:0000313" key="2">
    <source>
        <dbReference type="Proteomes" id="UP000217790"/>
    </source>
</evidence>
<keyword evidence="2" id="KW-1185">Reference proteome</keyword>